<gene>
    <name evidence="1" type="ORF">A1O3_06049</name>
</gene>
<name>W9XZ35_9EURO</name>
<organism evidence="1 2">
    <name type="scientific">Capronia epimyces CBS 606.96</name>
    <dbReference type="NCBI Taxonomy" id="1182542"/>
    <lineage>
        <taxon>Eukaryota</taxon>
        <taxon>Fungi</taxon>
        <taxon>Dikarya</taxon>
        <taxon>Ascomycota</taxon>
        <taxon>Pezizomycotina</taxon>
        <taxon>Eurotiomycetes</taxon>
        <taxon>Chaetothyriomycetidae</taxon>
        <taxon>Chaetothyriales</taxon>
        <taxon>Herpotrichiellaceae</taxon>
        <taxon>Capronia</taxon>
    </lineage>
</organism>
<comment type="caution">
    <text evidence="1">The sequence shown here is derived from an EMBL/GenBank/DDBJ whole genome shotgun (WGS) entry which is preliminary data.</text>
</comment>
<evidence type="ECO:0008006" key="3">
    <source>
        <dbReference type="Google" id="ProtNLM"/>
    </source>
</evidence>
<dbReference type="OrthoDB" id="2906425at2759"/>
<proteinExistence type="predicted"/>
<protein>
    <recommendedName>
        <fullName evidence="3">Aminoglycoside phosphotransferase domain-containing protein</fullName>
    </recommendedName>
</protein>
<dbReference type="GeneID" id="19170159"/>
<dbReference type="EMBL" id="AMGY01000005">
    <property type="protein sequence ID" value="EXJ82236.1"/>
    <property type="molecule type" value="Genomic_DNA"/>
</dbReference>
<evidence type="ECO:0000313" key="1">
    <source>
        <dbReference type="EMBL" id="EXJ82236.1"/>
    </source>
</evidence>
<dbReference type="HOGENOM" id="CLU_2145563_0_0_1"/>
<sequence>MAETLSSIKRKDLAPAETYCSRDAKVARTKREYIECGRKLSLELQALVWRPRFGPFEATHMFLRRGPEKAPPGFPEVEEMIQLHGLQWGPGVFTHGDLSCLNIPVRGIVSWA</sequence>
<keyword evidence="2" id="KW-1185">Reference proteome</keyword>
<reference evidence="1 2" key="1">
    <citation type="submission" date="2013-03" db="EMBL/GenBank/DDBJ databases">
        <title>The Genome Sequence of Capronia epimyces CBS 606.96.</title>
        <authorList>
            <consortium name="The Broad Institute Genomics Platform"/>
            <person name="Cuomo C."/>
            <person name="de Hoog S."/>
            <person name="Gorbushina A."/>
            <person name="Walker B."/>
            <person name="Young S.K."/>
            <person name="Zeng Q."/>
            <person name="Gargeya S."/>
            <person name="Fitzgerald M."/>
            <person name="Haas B."/>
            <person name="Abouelleil A."/>
            <person name="Allen A.W."/>
            <person name="Alvarado L."/>
            <person name="Arachchi H.M."/>
            <person name="Berlin A.M."/>
            <person name="Chapman S.B."/>
            <person name="Gainer-Dewar J."/>
            <person name="Goldberg J."/>
            <person name="Griggs A."/>
            <person name="Gujja S."/>
            <person name="Hansen M."/>
            <person name="Howarth C."/>
            <person name="Imamovic A."/>
            <person name="Ireland A."/>
            <person name="Larimer J."/>
            <person name="McCowan C."/>
            <person name="Murphy C."/>
            <person name="Pearson M."/>
            <person name="Poon T.W."/>
            <person name="Priest M."/>
            <person name="Roberts A."/>
            <person name="Saif S."/>
            <person name="Shea T."/>
            <person name="Sisk P."/>
            <person name="Sykes S."/>
            <person name="Wortman J."/>
            <person name="Nusbaum C."/>
            <person name="Birren B."/>
        </authorList>
    </citation>
    <scope>NUCLEOTIDE SEQUENCE [LARGE SCALE GENOMIC DNA]</scope>
    <source>
        <strain evidence="1 2">CBS 606.96</strain>
    </source>
</reference>
<dbReference type="AlphaFoldDB" id="W9XZ35"/>
<dbReference type="Proteomes" id="UP000019478">
    <property type="component" value="Unassembled WGS sequence"/>
</dbReference>
<evidence type="ECO:0000313" key="2">
    <source>
        <dbReference type="Proteomes" id="UP000019478"/>
    </source>
</evidence>
<dbReference type="RefSeq" id="XP_007734359.1">
    <property type="nucleotide sequence ID" value="XM_007736169.1"/>
</dbReference>
<accession>W9XZ35</accession>